<keyword evidence="2" id="KW-1185">Reference proteome</keyword>
<protein>
    <submittedName>
        <fullName evidence="1">Uncharacterized protein</fullName>
    </submittedName>
</protein>
<dbReference type="Proteomes" id="UP000184073">
    <property type="component" value="Unassembled WGS sequence"/>
</dbReference>
<dbReference type="VEuPathDB" id="FungiDB:ASPVEDRAFT_756540"/>
<proteinExistence type="predicted"/>
<accession>A0A1L9PQK7</accession>
<dbReference type="RefSeq" id="XP_040669555.1">
    <property type="nucleotide sequence ID" value="XM_040816312.1"/>
</dbReference>
<sequence>MRSQTLPRYQHRALTRSCPSSSNCNSTGFVLLSLDSSPFLPLFSIAVCVCASHSSTFCDRGSSSLISLQRFVSFPLRQAETERKKDGGISPNTPSRAIQTAVSQANTTPALAQHRCPSRTQDLVRWSGTTYSLVFIDST</sequence>
<dbReference type="GeneID" id="63731823"/>
<gene>
    <name evidence="1" type="ORF">ASPVEDRAFT_756540</name>
</gene>
<evidence type="ECO:0000313" key="2">
    <source>
        <dbReference type="Proteomes" id="UP000184073"/>
    </source>
</evidence>
<name>A0A1L9PQK7_ASPVE</name>
<dbReference type="AlphaFoldDB" id="A0A1L9PQK7"/>
<organism evidence="1 2">
    <name type="scientific">Aspergillus versicolor CBS 583.65</name>
    <dbReference type="NCBI Taxonomy" id="1036611"/>
    <lineage>
        <taxon>Eukaryota</taxon>
        <taxon>Fungi</taxon>
        <taxon>Dikarya</taxon>
        <taxon>Ascomycota</taxon>
        <taxon>Pezizomycotina</taxon>
        <taxon>Eurotiomycetes</taxon>
        <taxon>Eurotiomycetidae</taxon>
        <taxon>Eurotiales</taxon>
        <taxon>Aspergillaceae</taxon>
        <taxon>Aspergillus</taxon>
        <taxon>Aspergillus subgen. Nidulantes</taxon>
    </lineage>
</organism>
<evidence type="ECO:0000313" key="1">
    <source>
        <dbReference type="EMBL" id="OJJ03793.1"/>
    </source>
</evidence>
<dbReference type="EMBL" id="KV878130">
    <property type="protein sequence ID" value="OJJ03793.1"/>
    <property type="molecule type" value="Genomic_DNA"/>
</dbReference>
<reference evidence="2" key="1">
    <citation type="journal article" date="2017" name="Genome Biol.">
        <title>Comparative genomics reveals high biological diversity and specific adaptations in the industrially and medically important fungal genus Aspergillus.</title>
        <authorList>
            <person name="de Vries R.P."/>
            <person name="Riley R."/>
            <person name="Wiebenga A."/>
            <person name="Aguilar-Osorio G."/>
            <person name="Amillis S."/>
            <person name="Uchima C.A."/>
            <person name="Anderluh G."/>
            <person name="Asadollahi M."/>
            <person name="Askin M."/>
            <person name="Barry K."/>
            <person name="Battaglia E."/>
            <person name="Bayram O."/>
            <person name="Benocci T."/>
            <person name="Braus-Stromeyer S.A."/>
            <person name="Caldana C."/>
            <person name="Canovas D."/>
            <person name="Cerqueira G.C."/>
            <person name="Chen F."/>
            <person name="Chen W."/>
            <person name="Choi C."/>
            <person name="Clum A."/>
            <person name="Dos Santos R.A."/>
            <person name="Damasio A.R."/>
            <person name="Diallinas G."/>
            <person name="Emri T."/>
            <person name="Fekete E."/>
            <person name="Flipphi M."/>
            <person name="Freyberg S."/>
            <person name="Gallo A."/>
            <person name="Gournas C."/>
            <person name="Habgood R."/>
            <person name="Hainaut M."/>
            <person name="Harispe M.L."/>
            <person name="Henrissat B."/>
            <person name="Hilden K.S."/>
            <person name="Hope R."/>
            <person name="Hossain A."/>
            <person name="Karabika E."/>
            <person name="Karaffa L."/>
            <person name="Karanyi Z."/>
            <person name="Krasevec N."/>
            <person name="Kuo A."/>
            <person name="Kusch H."/>
            <person name="LaButti K."/>
            <person name="Lagendijk E.L."/>
            <person name="Lapidus A."/>
            <person name="Levasseur A."/>
            <person name="Lindquist E."/>
            <person name="Lipzen A."/>
            <person name="Logrieco A.F."/>
            <person name="MacCabe A."/>
            <person name="Maekelae M.R."/>
            <person name="Malavazi I."/>
            <person name="Melin P."/>
            <person name="Meyer V."/>
            <person name="Mielnichuk N."/>
            <person name="Miskei M."/>
            <person name="Molnar A.P."/>
            <person name="Mule G."/>
            <person name="Ngan C.Y."/>
            <person name="Orejas M."/>
            <person name="Orosz E."/>
            <person name="Ouedraogo J.P."/>
            <person name="Overkamp K.M."/>
            <person name="Park H.-S."/>
            <person name="Perrone G."/>
            <person name="Piumi F."/>
            <person name="Punt P.J."/>
            <person name="Ram A.F."/>
            <person name="Ramon A."/>
            <person name="Rauscher S."/>
            <person name="Record E."/>
            <person name="Riano-Pachon D.M."/>
            <person name="Robert V."/>
            <person name="Roehrig J."/>
            <person name="Ruller R."/>
            <person name="Salamov A."/>
            <person name="Salih N.S."/>
            <person name="Samson R.A."/>
            <person name="Sandor E."/>
            <person name="Sanguinetti M."/>
            <person name="Schuetze T."/>
            <person name="Sepcic K."/>
            <person name="Shelest E."/>
            <person name="Sherlock G."/>
            <person name="Sophianopoulou V."/>
            <person name="Squina F.M."/>
            <person name="Sun H."/>
            <person name="Susca A."/>
            <person name="Todd R.B."/>
            <person name="Tsang A."/>
            <person name="Unkles S.E."/>
            <person name="van de Wiele N."/>
            <person name="van Rossen-Uffink D."/>
            <person name="Oliveira J.V."/>
            <person name="Vesth T.C."/>
            <person name="Visser J."/>
            <person name="Yu J.-H."/>
            <person name="Zhou M."/>
            <person name="Andersen M.R."/>
            <person name="Archer D.B."/>
            <person name="Baker S.E."/>
            <person name="Benoit I."/>
            <person name="Brakhage A.A."/>
            <person name="Braus G.H."/>
            <person name="Fischer R."/>
            <person name="Frisvad J.C."/>
            <person name="Goldman G.H."/>
            <person name="Houbraken J."/>
            <person name="Oakley B."/>
            <person name="Pocsi I."/>
            <person name="Scazzocchio C."/>
            <person name="Seiboth B."/>
            <person name="vanKuyk P.A."/>
            <person name="Wortman J."/>
            <person name="Dyer P.S."/>
            <person name="Grigoriev I.V."/>
        </authorList>
    </citation>
    <scope>NUCLEOTIDE SEQUENCE [LARGE SCALE GENOMIC DNA]</scope>
    <source>
        <strain evidence="2">CBS 583.65</strain>
    </source>
</reference>